<accession>A0A9J5W718</accession>
<evidence type="ECO:0000256" key="1">
    <source>
        <dbReference type="SAM" id="MobiDB-lite"/>
    </source>
</evidence>
<feature type="region of interest" description="Disordered" evidence="1">
    <location>
        <begin position="74"/>
        <end position="100"/>
    </location>
</feature>
<dbReference type="EMBL" id="JACXVP010000012">
    <property type="protein sequence ID" value="KAG5571435.1"/>
    <property type="molecule type" value="Genomic_DNA"/>
</dbReference>
<name>A0A9J5W718_SOLCO</name>
<dbReference type="OrthoDB" id="1306244at2759"/>
<evidence type="ECO:0000313" key="2">
    <source>
        <dbReference type="EMBL" id="KAG5571435.1"/>
    </source>
</evidence>
<keyword evidence="3" id="KW-1185">Reference proteome</keyword>
<sequence length="219" mass="24150">MAMTAKQRQTSLPFPVLITELCRRTGVPWDAIRDIERTEAEYTHEEADKRRAAPVDTSLEVDIDYIHAEVSLPTPTSGLSGTSTPISSSQDLGTSTSSQPTNITQAKIMKMGHLAHSVDVRATRLEVAVPWMIESAILVALTPLRTSVDDLTARESFEVTTLNAEVADLRKDVDYLKSTNFPSLLEVLNDVYTTTSSKIPLVTIENMSRADMEIDELEA</sequence>
<feature type="compositionally biased region" description="Low complexity" evidence="1">
    <location>
        <begin position="74"/>
        <end position="99"/>
    </location>
</feature>
<evidence type="ECO:0000313" key="3">
    <source>
        <dbReference type="Proteomes" id="UP000824120"/>
    </source>
</evidence>
<organism evidence="2 3">
    <name type="scientific">Solanum commersonii</name>
    <name type="common">Commerson's wild potato</name>
    <name type="synonym">Commerson's nightshade</name>
    <dbReference type="NCBI Taxonomy" id="4109"/>
    <lineage>
        <taxon>Eukaryota</taxon>
        <taxon>Viridiplantae</taxon>
        <taxon>Streptophyta</taxon>
        <taxon>Embryophyta</taxon>
        <taxon>Tracheophyta</taxon>
        <taxon>Spermatophyta</taxon>
        <taxon>Magnoliopsida</taxon>
        <taxon>eudicotyledons</taxon>
        <taxon>Gunneridae</taxon>
        <taxon>Pentapetalae</taxon>
        <taxon>asterids</taxon>
        <taxon>lamiids</taxon>
        <taxon>Solanales</taxon>
        <taxon>Solanaceae</taxon>
        <taxon>Solanoideae</taxon>
        <taxon>Solaneae</taxon>
        <taxon>Solanum</taxon>
    </lineage>
</organism>
<dbReference type="AlphaFoldDB" id="A0A9J5W718"/>
<comment type="caution">
    <text evidence="2">The sequence shown here is derived from an EMBL/GenBank/DDBJ whole genome shotgun (WGS) entry which is preliminary data.</text>
</comment>
<protein>
    <recommendedName>
        <fullName evidence="4">Polyprotein protein</fullName>
    </recommendedName>
</protein>
<evidence type="ECO:0008006" key="4">
    <source>
        <dbReference type="Google" id="ProtNLM"/>
    </source>
</evidence>
<dbReference type="Proteomes" id="UP000824120">
    <property type="component" value="Chromosome 12"/>
</dbReference>
<gene>
    <name evidence="2" type="ORF">H5410_061201</name>
</gene>
<reference evidence="2 3" key="1">
    <citation type="submission" date="2020-09" db="EMBL/GenBank/DDBJ databases">
        <title>De no assembly of potato wild relative species, Solanum commersonii.</title>
        <authorList>
            <person name="Cho K."/>
        </authorList>
    </citation>
    <scope>NUCLEOTIDE SEQUENCE [LARGE SCALE GENOMIC DNA]</scope>
    <source>
        <strain evidence="2">LZ3.2</strain>
        <tissue evidence="2">Leaf</tissue>
    </source>
</reference>
<proteinExistence type="predicted"/>